<keyword evidence="1" id="KW-0805">Transcription regulation</keyword>
<gene>
    <name evidence="5" type="ORF">GCM10008955_31290</name>
</gene>
<name>A0ABQ2F2H0_9DEIO</name>
<evidence type="ECO:0000259" key="4">
    <source>
        <dbReference type="Pfam" id="PF07729"/>
    </source>
</evidence>
<dbReference type="InterPro" id="IPR008920">
    <property type="entry name" value="TF_FadR/GntR_C"/>
</dbReference>
<reference evidence="6" key="1">
    <citation type="journal article" date="2019" name="Int. J. Syst. Evol. Microbiol.">
        <title>The Global Catalogue of Microorganisms (GCM) 10K type strain sequencing project: providing services to taxonomists for standard genome sequencing and annotation.</title>
        <authorList>
            <consortium name="The Broad Institute Genomics Platform"/>
            <consortium name="The Broad Institute Genome Sequencing Center for Infectious Disease"/>
            <person name="Wu L."/>
            <person name="Ma J."/>
        </authorList>
    </citation>
    <scope>NUCLEOTIDE SEQUENCE [LARGE SCALE GENOMIC DNA]</scope>
    <source>
        <strain evidence="6">JCM 30331</strain>
    </source>
</reference>
<evidence type="ECO:0000313" key="6">
    <source>
        <dbReference type="Proteomes" id="UP000647587"/>
    </source>
</evidence>
<dbReference type="Proteomes" id="UP000647587">
    <property type="component" value="Unassembled WGS sequence"/>
</dbReference>
<keyword evidence="6" id="KW-1185">Reference proteome</keyword>
<evidence type="ECO:0000256" key="1">
    <source>
        <dbReference type="ARBA" id="ARBA00023015"/>
    </source>
</evidence>
<dbReference type="Gene3D" id="1.20.120.530">
    <property type="entry name" value="GntR ligand-binding domain-like"/>
    <property type="match status" value="1"/>
</dbReference>
<evidence type="ECO:0000313" key="5">
    <source>
        <dbReference type="EMBL" id="GGK35121.1"/>
    </source>
</evidence>
<evidence type="ECO:0000256" key="3">
    <source>
        <dbReference type="ARBA" id="ARBA00023163"/>
    </source>
</evidence>
<keyword evidence="2" id="KW-0238">DNA-binding</keyword>
<sequence>MFFHETIVGACHNPFFVDALRRINRIRRLLAYRSTQDRRRYVPQSEEHLEILELLQQGRNAEAARRLEVHLSHVIENLDEIRPLLQ</sequence>
<protein>
    <recommendedName>
        <fullName evidence="4">GntR C-terminal domain-containing protein</fullName>
    </recommendedName>
</protein>
<dbReference type="Pfam" id="PF07729">
    <property type="entry name" value="FCD"/>
    <property type="match status" value="1"/>
</dbReference>
<accession>A0ABQ2F2H0</accession>
<organism evidence="5 6">
    <name type="scientific">Deinococcus malanensis</name>
    <dbReference type="NCBI Taxonomy" id="1706855"/>
    <lineage>
        <taxon>Bacteria</taxon>
        <taxon>Thermotogati</taxon>
        <taxon>Deinococcota</taxon>
        <taxon>Deinococci</taxon>
        <taxon>Deinococcales</taxon>
        <taxon>Deinococcaceae</taxon>
        <taxon>Deinococcus</taxon>
    </lineage>
</organism>
<comment type="caution">
    <text evidence="5">The sequence shown here is derived from an EMBL/GenBank/DDBJ whole genome shotgun (WGS) entry which is preliminary data.</text>
</comment>
<dbReference type="EMBL" id="BMPP01000014">
    <property type="protein sequence ID" value="GGK35121.1"/>
    <property type="molecule type" value="Genomic_DNA"/>
</dbReference>
<evidence type="ECO:0000256" key="2">
    <source>
        <dbReference type="ARBA" id="ARBA00023125"/>
    </source>
</evidence>
<dbReference type="InterPro" id="IPR011711">
    <property type="entry name" value="GntR_C"/>
</dbReference>
<keyword evidence="3" id="KW-0804">Transcription</keyword>
<proteinExistence type="predicted"/>
<dbReference type="SUPFAM" id="SSF48008">
    <property type="entry name" value="GntR ligand-binding domain-like"/>
    <property type="match status" value="1"/>
</dbReference>
<feature type="domain" description="GntR C-terminal" evidence="4">
    <location>
        <begin position="3"/>
        <end position="72"/>
    </location>
</feature>